<evidence type="ECO:0000259" key="5">
    <source>
        <dbReference type="SMART" id="SM00853"/>
    </source>
</evidence>
<dbReference type="CDD" id="cd00782">
    <property type="entry name" value="MutL_Trans"/>
    <property type="match status" value="1"/>
</dbReference>
<dbReference type="Gene3D" id="3.30.565.10">
    <property type="entry name" value="Histidine kinase-like ATPase, C-terminal domain"/>
    <property type="match status" value="1"/>
</dbReference>
<gene>
    <name evidence="4" type="primary">mutL</name>
    <name evidence="7" type="ORF">FC23_GL001002</name>
</gene>
<dbReference type="Pfam" id="PF08676">
    <property type="entry name" value="MutL_C"/>
    <property type="match status" value="1"/>
</dbReference>
<keyword evidence="8" id="KW-1185">Reference proteome</keyword>
<dbReference type="CDD" id="cd16926">
    <property type="entry name" value="HATPase_MutL-MLH-PMS-like"/>
    <property type="match status" value="1"/>
</dbReference>
<dbReference type="Gene3D" id="3.30.1370.100">
    <property type="entry name" value="MutL, C-terminal domain, regulatory subdomain"/>
    <property type="match status" value="1"/>
</dbReference>
<dbReference type="InterPro" id="IPR014790">
    <property type="entry name" value="MutL_C"/>
</dbReference>
<dbReference type="AlphaFoldDB" id="A0A0R1S345"/>
<dbReference type="InterPro" id="IPR020568">
    <property type="entry name" value="Ribosomal_Su5_D2-typ_SF"/>
</dbReference>
<dbReference type="NCBIfam" id="TIGR00585">
    <property type="entry name" value="mutl"/>
    <property type="match status" value="1"/>
</dbReference>
<dbReference type="InterPro" id="IPR036890">
    <property type="entry name" value="HATPase_C_sf"/>
</dbReference>
<comment type="similarity">
    <text evidence="1 4">Belongs to the DNA mismatch repair MutL/HexB family.</text>
</comment>
<name>A0A0R1S345_9LACO</name>
<dbReference type="GO" id="GO:0032300">
    <property type="term" value="C:mismatch repair complex"/>
    <property type="evidence" value="ECO:0007669"/>
    <property type="project" value="InterPro"/>
</dbReference>
<dbReference type="PROSITE" id="PS00058">
    <property type="entry name" value="DNA_MISMATCH_REPAIR_1"/>
    <property type="match status" value="1"/>
</dbReference>
<evidence type="ECO:0000256" key="2">
    <source>
        <dbReference type="ARBA" id="ARBA00022763"/>
    </source>
</evidence>
<evidence type="ECO:0000256" key="3">
    <source>
        <dbReference type="ARBA" id="ARBA00023204"/>
    </source>
</evidence>
<keyword evidence="3 4" id="KW-0234">DNA repair</keyword>
<feature type="domain" description="MutL C-terminal dimerisation" evidence="5">
    <location>
        <begin position="436"/>
        <end position="574"/>
    </location>
</feature>
<dbReference type="PANTHER" id="PTHR10073">
    <property type="entry name" value="DNA MISMATCH REPAIR PROTEIN MLH, PMS, MUTL"/>
    <property type="match status" value="1"/>
</dbReference>
<dbReference type="RefSeq" id="WP_027825817.1">
    <property type="nucleotide sequence ID" value="NZ_AZFB01000005.1"/>
</dbReference>
<dbReference type="SUPFAM" id="SSF118116">
    <property type="entry name" value="DNA mismatch repair protein MutL"/>
    <property type="match status" value="1"/>
</dbReference>
<dbReference type="SMART" id="SM00853">
    <property type="entry name" value="MutL_C"/>
    <property type="match status" value="1"/>
</dbReference>
<dbReference type="GO" id="GO:0030983">
    <property type="term" value="F:mismatched DNA binding"/>
    <property type="evidence" value="ECO:0007669"/>
    <property type="project" value="InterPro"/>
</dbReference>
<dbReference type="GO" id="GO:0140664">
    <property type="term" value="F:ATP-dependent DNA damage sensor activity"/>
    <property type="evidence" value="ECO:0007669"/>
    <property type="project" value="InterPro"/>
</dbReference>
<organism evidence="7 8">
    <name type="scientific">Lactobacillus psittaci DSM 15354</name>
    <dbReference type="NCBI Taxonomy" id="1122152"/>
    <lineage>
        <taxon>Bacteria</taxon>
        <taxon>Bacillati</taxon>
        <taxon>Bacillota</taxon>
        <taxon>Bacilli</taxon>
        <taxon>Lactobacillales</taxon>
        <taxon>Lactobacillaceae</taxon>
        <taxon>Lactobacillus</taxon>
    </lineage>
</organism>
<evidence type="ECO:0000259" key="6">
    <source>
        <dbReference type="SMART" id="SM01340"/>
    </source>
</evidence>
<dbReference type="Pfam" id="PF01119">
    <property type="entry name" value="DNA_mis_repair"/>
    <property type="match status" value="1"/>
</dbReference>
<comment type="caution">
    <text evidence="7">The sequence shown here is derived from an EMBL/GenBank/DDBJ whole genome shotgun (WGS) entry which is preliminary data.</text>
</comment>
<dbReference type="InterPro" id="IPR037198">
    <property type="entry name" value="MutL_C_sf"/>
</dbReference>
<dbReference type="InterPro" id="IPR014721">
    <property type="entry name" value="Ribsml_uS5_D2-typ_fold_subgr"/>
</dbReference>
<dbReference type="eggNOG" id="COG0323">
    <property type="taxonomic scope" value="Bacteria"/>
</dbReference>
<dbReference type="SUPFAM" id="SSF54211">
    <property type="entry name" value="Ribosomal protein S5 domain 2-like"/>
    <property type="match status" value="1"/>
</dbReference>
<dbReference type="Gene3D" id="3.30.1540.20">
    <property type="entry name" value="MutL, C-terminal domain, dimerisation subdomain"/>
    <property type="match status" value="1"/>
</dbReference>
<dbReference type="FunFam" id="3.30.565.10:FF:000003">
    <property type="entry name" value="DNA mismatch repair endonuclease MutL"/>
    <property type="match status" value="1"/>
</dbReference>
<dbReference type="OrthoDB" id="9763467at2"/>
<evidence type="ECO:0000256" key="4">
    <source>
        <dbReference type="HAMAP-Rule" id="MF_00149"/>
    </source>
</evidence>
<sequence length="617" mass="67778">MAKIHELSENLTNQIAAGEVIERPASVVKELVENAIDAGSSQIEVEFFDAGLKKIVVSDNGSGIAADELDLAFKRHATSKIATERDLFKIATLGFRGEALASIVAVSHTEVVTSSDGISAVKAEFAGGQKLSSETSAGTKGTKISVSDLFYNTPARLKYLKSPRTETMKIVDIVNRIALGHSDISFTLKNEGKILLKTVGNGNLRQDLANIYGRFIAQDMLEVKQADPDFTLTGLISKPETTRSSRNFISILLNGRYIKNFQLNKAILAGYGSKIATGRYPIVVLEIKLDPLLVDVNVHPTKEQVRLSKEKELSRLITTAISSTLTSEQTSLSGLDNLTKKPDLQAQLAFNLGKNVVDTSRSYQKETPAPKIAESSSQYVNLNEVREDSRYVLTASWDQNVAAQAKLTPFGQDQAKQDVISAGDEALAHSLPNLTYFGHNSSYIFAGSEGDLYLVDQLAAQRSVLFNEVLTEMEAQDKYSQTLLTPLVLDFGSSDFLKLKDQADTLAKLGIKLEVFGQNSFILAAYPLWMQVQNENTLRTILDEFLNSKDLADLKFNLAKAEVKRRTRKAPKLAAAACQDLLEQLGQLADPFHDPFGQVTLVKFTQTELNRMFKKGE</sequence>
<proteinExistence type="inferred from homology"/>
<dbReference type="GO" id="GO:0016887">
    <property type="term" value="F:ATP hydrolysis activity"/>
    <property type="evidence" value="ECO:0007669"/>
    <property type="project" value="InterPro"/>
</dbReference>
<dbReference type="GO" id="GO:0005524">
    <property type="term" value="F:ATP binding"/>
    <property type="evidence" value="ECO:0007669"/>
    <property type="project" value="InterPro"/>
</dbReference>
<evidence type="ECO:0000313" key="8">
    <source>
        <dbReference type="Proteomes" id="UP000051931"/>
    </source>
</evidence>
<dbReference type="InterPro" id="IPR042121">
    <property type="entry name" value="MutL_C_regsub"/>
</dbReference>
<dbReference type="InterPro" id="IPR038973">
    <property type="entry name" value="MutL/Mlh/Pms-like"/>
</dbReference>
<reference evidence="7 8" key="1">
    <citation type="journal article" date="2015" name="Genome Announc.">
        <title>Expanding the biotechnology potential of lactobacilli through comparative genomics of 213 strains and associated genera.</title>
        <authorList>
            <person name="Sun Z."/>
            <person name="Harris H.M."/>
            <person name="McCann A."/>
            <person name="Guo C."/>
            <person name="Argimon S."/>
            <person name="Zhang W."/>
            <person name="Yang X."/>
            <person name="Jeffery I.B."/>
            <person name="Cooney J.C."/>
            <person name="Kagawa T.F."/>
            <person name="Liu W."/>
            <person name="Song Y."/>
            <person name="Salvetti E."/>
            <person name="Wrobel A."/>
            <person name="Rasinkangas P."/>
            <person name="Parkhill J."/>
            <person name="Rea M.C."/>
            <person name="O'Sullivan O."/>
            <person name="Ritari J."/>
            <person name="Douillard F.P."/>
            <person name="Paul Ross R."/>
            <person name="Yang R."/>
            <person name="Briner A.E."/>
            <person name="Felis G.E."/>
            <person name="de Vos W.M."/>
            <person name="Barrangou R."/>
            <person name="Klaenhammer T.R."/>
            <person name="Caufield P.W."/>
            <person name="Cui Y."/>
            <person name="Zhang H."/>
            <person name="O'Toole P.W."/>
        </authorList>
    </citation>
    <scope>NUCLEOTIDE SEQUENCE [LARGE SCALE GENOMIC DNA]</scope>
    <source>
        <strain evidence="7 8">DSM 15354</strain>
    </source>
</reference>
<dbReference type="Pfam" id="PF13589">
    <property type="entry name" value="HATPase_c_3"/>
    <property type="match status" value="1"/>
</dbReference>
<dbReference type="InterPro" id="IPR002099">
    <property type="entry name" value="MutL/Mlh/PMS"/>
</dbReference>
<keyword evidence="2 4" id="KW-0227">DNA damage</keyword>
<accession>A0A0R1S345</accession>
<dbReference type="STRING" id="1122152.GCA_000425905_00851"/>
<dbReference type="InterPro" id="IPR014762">
    <property type="entry name" value="DNA_mismatch_repair_CS"/>
</dbReference>
<dbReference type="SMART" id="SM01340">
    <property type="entry name" value="DNA_mis_repair"/>
    <property type="match status" value="1"/>
</dbReference>
<comment type="function">
    <text evidence="4">This protein is involved in the repair of mismatches in DNA. It is required for dam-dependent methyl-directed DNA mismatch repair. May act as a 'molecular matchmaker', a protein that promotes the formation of a stable complex between two or more DNA-binding proteins in an ATP-dependent manner without itself being part of a final effector complex.</text>
</comment>
<dbReference type="InterPro" id="IPR013507">
    <property type="entry name" value="DNA_mismatch_S5_2-like"/>
</dbReference>
<dbReference type="HAMAP" id="MF_00149">
    <property type="entry name" value="DNA_mis_repair"/>
    <property type="match status" value="1"/>
</dbReference>
<dbReference type="SUPFAM" id="SSF55874">
    <property type="entry name" value="ATPase domain of HSP90 chaperone/DNA topoisomerase II/histidine kinase"/>
    <property type="match status" value="1"/>
</dbReference>
<dbReference type="Gene3D" id="3.30.230.10">
    <property type="match status" value="1"/>
</dbReference>
<dbReference type="Proteomes" id="UP000051931">
    <property type="component" value="Unassembled WGS sequence"/>
</dbReference>
<dbReference type="InterPro" id="IPR042120">
    <property type="entry name" value="MutL_C_dimsub"/>
</dbReference>
<evidence type="ECO:0000313" key="7">
    <source>
        <dbReference type="EMBL" id="KRL63065.1"/>
    </source>
</evidence>
<dbReference type="EMBL" id="AZFB01000005">
    <property type="protein sequence ID" value="KRL63065.1"/>
    <property type="molecule type" value="Genomic_DNA"/>
</dbReference>
<protein>
    <recommendedName>
        <fullName evidence="4">DNA mismatch repair protein MutL</fullName>
    </recommendedName>
</protein>
<dbReference type="InterPro" id="IPR020667">
    <property type="entry name" value="DNA_mismatch_repair_MutL"/>
</dbReference>
<evidence type="ECO:0000256" key="1">
    <source>
        <dbReference type="ARBA" id="ARBA00006082"/>
    </source>
</evidence>
<dbReference type="GO" id="GO:0006298">
    <property type="term" value="P:mismatch repair"/>
    <property type="evidence" value="ECO:0007669"/>
    <property type="project" value="UniProtKB-UniRule"/>
</dbReference>
<feature type="domain" description="DNA mismatch repair protein S5" evidence="6">
    <location>
        <begin position="208"/>
        <end position="326"/>
    </location>
</feature>
<dbReference type="PANTHER" id="PTHR10073:SF12">
    <property type="entry name" value="DNA MISMATCH REPAIR PROTEIN MLH1"/>
    <property type="match status" value="1"/>
</dbReference>
<dbReference type="PATRIC" id="fig|1122152.4.peg.1032"/>